<proteinExistence type="predicted"/>
<keyword evidence="4 11" id="KW-0812">Transmembrane</keyword>
<keyword evidence="9 11" id="KW-0472">Membrane</keyword>
<dbReference type="Pfam" id="PF07885">
    <property type="entry name" value="Ion_trans_2"/>
    <property type="match status" value="1"/>
</dbReference>
<dbReference type="InterPro" id="IPR013099">
    <property type="entry name" value="K_chnl_dom"/>
</dbReference>
<protein>
    <submittedName>
        <fullName evidence="14">Ion channel</fullName>
    </submittedName>
</protein>
<dbReference type="Proteomes" id="UP001523401">
    <property type="component" value="Unassembled WGS sequence"/>
</dbReference>
<keyword evidence="5" id="KW-0851">Voltage-gated channel</keyword>
<evidence type="ECO:0000256" key="11">
    <source>
        <dbReference type="SAM" id="Phobius"/>
    </source>
</evidence>
<comment type="subcellular location">
    <subcellularLocation>
        <location evidence="1">Membrane</location>
        <topology evidence="1">Multi-pass membrane protein</topology>
    </subcellularLocation>
</comment>
<evidence type="ECO:0000256" key="9">
    <source>
        <dbReference type="ARBA" id="ARBA00023136"/>
    </source>
</evidence>
<evidence type="ECO:0000256" key="4">
    <source>
        <dbReference type="ARBA" id="ARBA00022692"/>
    </source>
</evidence>
<feature type="transmembrane region" description="Helical" evidence="11">
    <location>
        <begin position="102"/>
        <end position="121"/>
    </location>
</feature>
<keyword evidence="15" id="KW-1185">Reference proteome</keyword>
<dbReference type="PRINTS" id="PR01320">
    <property type="entry name" value="KIRCHANNEL"/>
</dbReference>
<name>A0ABT1CHU7_9PROT</name>
<dbReference type="InterPro" id="IPR041647">
    <property type="entry name" value="IRK_C"/>
</dbReference>
<dbReference type="PANTHER" id="PTHR11767:SF102">
    <property type="entry name" value="INWARDLY RECTIFYING POTASSIUM CHANNEL 1, ISOFORM F"/>
    <property type="match status" value="1"/>
</dbReference>
<keyword evidence="2" id="KW-0813">Transport</keyword>
<keyword evidence="6" id="KW-0630">Potassium</keyword>
<accession>A0ABT1CHU7</accession>
<sequence length="320" mass="35696">MSTDHARWRHLFRIQAGLPAQRTGAHGRHDRHEDTEQRRRAAVIRIGIGSNFWTDLYHRALTTSWPRFLGWSTIAYVVVNLGFAMLYRLCNAHISNAADLDLLSLFFFSVQTLSTVGYGVMAPTGHMANALVSIEALLGMMINALSTGVVFARFSRPRARIVFSHLGVISQCATPPALCIRLSNLRASAVLAMEVELSLSQLVIGEGGYPTRIFTPMNLLQSHVPALRFTETLVHPIDSKSPLVLLSPEQIDATLAEILVTVRGTDEATGQAVLIQHSYDHSRMIRGMRFVDMIEQDAAGNYRVDYRRMHDIEAEPEPHI</sequence>
<dbReference type="InterPro" id="IPR016449">
    <property type="entry name" value="K_chnl_inward-rec_Kir"/>
</dbReference>
<evidence type="ECO:0000313" key="14">
    <source>
        <dbReference type="EMBL" id="MCO6160427.1"/>
    </source>
</evidence>
<organism evidence="14 15">
    <name type="scientific">Asaia lannensis NBRC 102526</name>
    <dbReference type="NCBI Taxonomy" id="1307926"/>
    <lineage>
        <taxon>Bacteria</taxon>
        <taxon>Pseudomonadati</taxon>
        <taxon>Pseudomonadota</taxon>
        <taxon>Alphaproteobacteria</taxon>
        <taxon>Acetobacterales</taxon>
        <taxon>Acetobacteraceae</taxon>
        <taxon>Asaia</taxon>
    </lineage>
</organism>
<keyword evidence="10" id="KW-0407">Ion channel</keyword>
<evidence type="ECO:0000259" key="13">
    <source>
        <dbReference type="Pfam" id="PF17655"/>
    </source>
</evidence>
<dbReference type="Pfam" id="PF17655">
    <property type="entry name" value="IRK_C"/>
    <property type="match status" value="1"/>
</dbReference>
<comment type="caution">
    <text evidence="14">The sequence shown here is derived from an EMBL/GenBank/DDBJ whole genome shotgun (WGS) entry which is preliminary data.</text>
</comment>
<gene>
    <name evidence="14" type="ORF">NF685_10350</name>
</gene>
<evidence type="ECO:0000256" key="10">
    <source>
        <dbReference type="ARBA" id="ARBA00023303"/>
    </source>
</evidence>
<keyword evidence="3" id="KW-0633">Potassium transport</keyword>
<reference evidence="14 15" key="1">
    <citation type="submission" date="2022-06" db="EMBL/GenBank/DDBJ databases">
        <title>Whole-genome of Asaia lannensis strain LMG 27011T.</title>
        <authorList>
            <person name="Sombolestani A."/>
        </authorList>
    </citation>
    <scope>NUCLEOTIDE SEQUENCE [LARGE SCALE GENOMIC DNA]</scope>
    <source>
        <strain evidence="14 15">NBRC 102526</strain>
    </source>
</reference>
<evidence type="ECO:0000313" key="15">
    <source>
        <dbReference type="Proteomes" id="UP001523401"/>
    </source>
</evidence>
<dbReference type="InterPro" id="IPR013518">
    <property type="entry name" value="K_chnl_inward-rec_Kir_cyto"/>
</dbReference>
<dbReference type="PANTHER" id="PTHR11767">
    <property type="entry name" value="INWARD RECTIFIER POTASSIUM CHANNEL"/>
    <property type="match status" value="1"/>
</dbReference>
<keyword evidence="7 11" id="KW-1133">Transmembrane helix</keyword>
<evidence type="ECO:0000256" key="2">
    <source>
        <dbReference type="ARBA" id="ARBA00022448"/>
    </source>
</evidence>
<feature type="domain" description="Potassium channel" evidence="12">
    <location>
        <begin position="80"/>
        <end position="154"/>
    </location>
</feature>
<evidence type="ECO:0000256" key="7">
    <source>
        <dbReference type="ARBA" id="ARBA00022989"/>
    </source>
</evidence>
<feature type="domain" description="Inward rectifier potassium channel C-terminal" evidence="13">
    <location>
        <begin position="161"/>
        <end position="316"/>
    </location>
</feature>
<evidence type="ECO:0000256" key="6">
    <source>
        <dbReference type="ARBA" id="ARBA00022958"/>
    </source>
</evidence>
<evidence type="ECO:0000256" key="3">
    <source>
        <dbReference type="ARBA" id="ARBA00022538"/>
    </source>
</evidence>
<dbReference type="EMBL" id="JAMXQU010000007">
    <property type="protein sequence ID" value="MCO6160427.1"/>
    <property type="molecule type" value="Genomic_DNA"/>
</dbReference>
<dbReference type="SUPFAM" id="SSF81324">
    <property type="entry name" value="Voltage-gated potassium channels"/>
    <property type="match status" value="1"/>
</dbReference>
<evidence type="ECO:0000259" key="12">
    <source>
        <dbReference type="Pfam" id="PF07885"/>
    </source>
</evidence>
<feature type="transmembrane region" description="Helical" evidence="11">
    <location>
        <begin position="127"/>
        <end position="151"/>
    </location>
</feature>
<evidence type="ECO:0000256" key="5">
    <source>
        <dbReference type="ARBA" id="ARBA00022882"/>
    </source>
</evidence>
<dbReference type="Gene3D" id="2.60.40.1400">
    <property type="entry name" value="G protein-activated inward rectifier potassium channel 1"/>
    <property type="match status" value="1"/>
</dbReference>
<dbReference type="InterPro" id="IPR014756">
    <property type="entry name" value="Ig_E-set"/>
</dbReference>
<evidence type="ECO:0000256" key="8">
    <source>
        <dbReference type="ARBA" id="ARBA00023065"/>
    </source>
</evidence>
<keyword evidence="8" id="KW-0406">Ion transport</keyword>
<dbReference type="SUPFAM" id="SSF81296">
    <property type="entry name" value="E set domains"/>
    <property type="match status" value="1"/>
</dbReference>
<dbReference type="Gene3D" id="1.10.287.70">
    <property type="match status" value="1"/>
</dbReference>
<dbReference type="RefSeq" id="WP_222546971.1">
    <property type="nucleotide sequence ID" value="NZ_BAPW01000015.1"/>
</dbReference>
<evidence type="ECO:0000256" key="1">
    <source>
        <dbReference type="ARBA" id="ARBA00004141"/>
    </source>
</evidence>
<feature type="transmembrane region" description="Helical" evidence="11">
    <location>
        <begin position="68"/>
        <end position="90"/>
    </location>
</feature>